<accession>V7CY89</accession>
<evidence type="ECO:0000256" key="5">
    <source>
        <dbReference type="ARBA" id="ARBA00024045"/>
    </source>
</evidence>
<dbReference type="Gramene" id="ESW35084">
    <property type="protein sequence ID" value="ESW35084"/>
    <property type="gene ID" value="PHAVU_001G205300g"/>
</dbReference>
<keyword evidence="3" id="KW-0449">Lipoprotein</keyword>
<name>V7CY89_PHAVU</name>
<dbReference type="GO" id="GO:0046872">
    <property type="term" value="F:metal ion binding"/>
    <property type="evidence" value="ECO:0007669"/>
    <property type="project" value="UniProtKB-KW"/>
</dbReference>
<feature type="compositionally biased region" description="Basic and acidic residues" evidence="6">
    <location>
        <begin position="138"/>
        <end position="148"/>
    </location>
</feature>
<dbReference type="SUPFAM" id="SSF55008">
    <property type="entry name" value="HMA, heavy metal-associated domain"/>
    <property type="match status" value="1"/>
</dbReference>
<reference evidence="9" key="1">
    <citation type="journal article" date="2014" name="Nat. Genet.">
        <title>A reference genome for common bean and genome-wide analysis of dual domestications.</title>
        <authorList>
            <person name="Schmutz J."/>
            <person name="McClean P.E."/>
            <person name="Mamidi S."/>
            <person name="Wu G.A."/>
            <person name="Cannon S.B."/>
            <person name="Grimwood J."/>
            <person name="Jenkins J."/>
            <person name="Shu S."/>
            <person name="Song Q."/>
            <person name="Chavarro C."/>
            <person name="Torres-Torres M."/>
            <person name="Geffroy V."/>
            <person name="Moghaddam S.M."/>
            <person name="Gao D."/>
            <person name="Abernathy B."/>
            <person name="Barry K."/>
            <person name="Blair M."/>
            <person name="Brick M.A."/>
            <person name="Chovatia M."/>
            <person name="Gepts P."/>
            <person name="Goodstein D.M."/>
            <person name="Gonzales M."/>
            <person name="Hellsten U."/>
            <person name="Hyten D.L."/>
            <person name="Jia G."/>
            <person name="Kelly J.D."/>
            <person name="Kudrna D."/>
            <person name="Lee R."/>
            <person name="Richard M.M."/>
            <person name="Miklas P.N."/>
            <person name="Osorno J.M."/>
            <person name="Rodrigues J."/>
            <person name="Thareau V."/>
            <person name="Urrea C.A."/>
            <person name="Wang M."/>
            <person name="Yu Y."/>
            <person name="Zhang M."/>
            <person name="Wing R.A."/>
            <person name="Cregan P.B."/>
            <person name="Rokhsar D.S."/>
            <person name="Jackson S.A."/>
        </authorList>
    </citation>
    <scope>NUCLEOTIDE SEQUENCE [LARGE SCALE GENOMIC DNA]</scope>
    <source>
        <strain evidence="9">cv. G19833</strain>
    </source>
</reference>
<keyword evidence="1" id="KW-0488">Methylation</keyword>
<dbReference type="CDD" id="cd00371">
    <property type="entry name" value="HMA"/>
    <property type="match status" value="1"/>
</dbReference>
<evidence type="ECO:0000256" key="4">
    <source>
        <dbReference type="ARBA" id="ARBA00023289"/>
    </source>
</evidence>
<dbReference type="AlphaFoldDB" id="V7CY89"/>
<dbReference type="InterPro" id="IPR006121">
    <property type="entry name" value="HMA_dom"/>
</dbReference>
<sequence>MFLTSFGHQQTHRDIHLDKLSSSLDFHSTEVPTYQMAAKPAEEGPQGETLKYQTWVLKVLIHCDGCKKRVKKILQGVDGVYKTEVDSLQHKVTVTGNVDAETLIKRLSRSGRIVELWPEKPAEKKGNKKSGKPNKGGDVNKEKEDQKNGEPGADGGSNEGSKDGAGEDSDKEEHGEECEEGGGGDEGGKKKKKKKKKKNKGENAGSASAPPKSGEGGGEISKVDALVPSNLDPSMAPKDLVSPPIQQAFPYPHMYYPPPPPAYGLSYNTTYPIPSDSYYVGSPFMPMHGYTTPYSRLPPPPPPSDPIKHYGGDEDEYEGGGYCSIM</sequence>
<feature type="compositionally biased region" description="Pro residues" evidence="6">
    <location>
        <begin position="296"/>
        <end position="305"/>
    </location>
</feature>
<evidence type="ECO:0000256" key="1">
    <source>
        <dbReference type="ARBA" id="ARBA00022481"/>
    </source>
</evidence>
<evidence type="ECO:0000256" key="6">
    <source>
        <dbReference type="SAM" id="MobiDB-lite"/>
    </source>
</evidence>
<dbReference type="Proteomes" id="UP000000226">
    <property type="component" value="Chromosome 1"/>
</dbReference>
<organism evidence="8 9">
    <name type="scientific">Phaseolus vulgaris</name>
    <name type="common">Kidney bean</name>
    <name type="synonym">French bean</name>
    <dbReference type="NCBI Taxonomy" id="3885"/>
    <lineage>
        <taxon>Eukaryota</taxon>
        <taxon>Viridiplantae</taxon>
        <taxon>Streptophyta</taxon>
        <taxon>Embryophyta</taxon>
        <taxon>Tracheophyta</taxon>
        <taxon>Spermatophyta</taxon>
        <taxon>Magnoliopsida</taxon>
        <taxon>eudicotyledons</taxon>
        <taxon>Gunneridae</taxon>
        <taxon>Pentapetalae</taxon>
        <taxon>rosids</taxon>
        <taxon>fabids</taxon>
        <taxon>Fabales</taxon>
        <taxon>Fabaceae</taxon>
        <taxon>Papilionoideae</taxon>
        <taxon>50 kb inversion clade</taxon>
        <taxon>NPAAA clade</taxon>
        <taxon>indigoferoid/millettioid clade</taxon>
        <taxon>Phaseoleae</taxon>
        <taxon>Phaseolus</taxon>
    </lineage>
</organism>
<gene>
    <name evidence="8" type="ORF">PHAVU_001G205300g</name>
</gene>
<evidence type="ECO:0000256" key="3">
    <source>
        <dbReference type="ARBA" id="ARBA00023288"/>
    </source>
</evidence>
<dbReference type="PROSITE" id="PS50846">
    <property type="entry name" value="HMA_2"/>
    <property type="match status" value="1"/>
</dbReference>
<dbReference type="STRING" id="3885.V7CY89"/>
<dbReference type="InterPro" id="IPR036163">
    <property type="entry name" value="HMA_dom_sf"/>
</dbReference>
<dbReference type="PhylomeDB" id="V7CY89"/>
<comment type="similarity">
    <text evidence="5">Belongs to the HIPP family.</text>
</comment>
<feature type="domain" description="HMA" evidence="7">
    <location>
        <begin position="52"/>
        <end position="115"/>
    </location>
</feature>
<proteinExistence type="inferred from homology"/>
<dbReference type="Pfam" id="PF00403">
    <property type="entry name" value="HMA"/>
    <property type="match status" value="1"/>
</dbReference>
<dbReference type="eggNOG" id="KOG1603">
    <property type="taxonomic scope" value="Eukaryota"/>
</dbReference>
<feature type="compositionally biased region" description="Basic residues" evidence="6">
    <location>
        <begin position="189"/>
        <end position="199"/>
    </location>
</feature>
<evidence type="ECO:0000256" key="2">
    <source>
        <dbReference type="ARBA" id="ARBA00022723"/>
    </source>
</evidence>
<keyword evidence="4" id="KW-0636">Prenylation</keyword>
<dbReference type="OMA" id="YMHPGYL"/>
<dbReference type="OrthoDB" id="689350at2759"/>
<dbReference type="PANTHER" id="PTHR45868">
    <property type="entry name" value="HEAVY METAL-ASSOCIATED ISOPRENYLATED PLANT PROTEIN 33-RELATED"/>
    <property type="match status" value="1"/>
</dbReference>
<dbReference type="SMR" id="V7CY89"/>
<evidence type="ECO:0000313" key="8">
    <source>
        <dbReference type="EMBL" id="ESW35084.1"/>
    </source>
</evidence>
<dbReference type="Gene3D" id="3.30.70.100">
    <property type="match status" value="1"/>
</dbReference>
<protein>
    <recommendedName>
        <fullName evidence="7">HMA domain-containing protein</fullName>
    </recommendedName>
</protein>
<feature type="region of interest" description="Disordered" evidence="6">
    <location>
        <begin position="115"/>
        <end position="241"/>
    </location>
</feature>
<feature type="compositionally biased region" description="Acidic residues" evidence="6">
    <location>
        <begin position="166"/>
        <end position="183"/>
    </location>
</feature>
<dbReference type="PANTHER" id="PTHR45868:SF80">
    <property type="entry name" value="F15K9.8-RELATED"/>
    <property type="match status" value="1"/>
</dbReference>
<evidence type="ECO:0000259" key="7">
    <source>
        <dbReference type="PROSITE" id="PS50846"/>
    </source>
</evidence>
<dbReference type="EMBL" id="CM002288">
    <property type="protein sequence ID" value="ESW35084.1"/>
    <property type="molecule type" value="Genomic_DNA"/>
</dbReference>
<keyword evidence="9" id="KW-1185">Reference proteome</keyword>
<evidence type="ECO:0000313" key="9">
    <source>
        <dbReference type="Proteomes" id="UP000000226"/>
    </source>
</evidence>
<keyword evidence="2" id="KW-0479">Metal-binding</keyword>
<feature type="region of interest" description="Disordered" evidence="6">
    <location>
        <begin position="295"/>
        <end position="314"/>
    </location>
</feature>